<evidence type="ECO:0000313" key="3">
    <source>
        <dbReference type="Proteomes" id="UP000059188"/>
    </source>
</evidence>
<dbReference type="STRING" id="1108050.A0A0B7FY69"/>
<evidence type="ECO:0000313" key="2">
    <source>
        <dbReference type="EMBL" id="CEL61183.1"/>
    </source>
</evidence>
<organism evidence="2 3">
    <name type="scientific">Thanatephorus cucumeris (strain AG1-IB / isolate 7/3/14)</name>
    <name type="common">Lettuce bottom rot fungus</name>
    <name type="synonym">Rhizoctonia solani</name>
    <dbReference type="NCBI Taxonomy" id="1108050"/>
    <lineage>
        <taxon>Eukaryota</taxon>
        <taxon>Fungi</taxon>
        <taxon>Dikarya</taxon>
        <taxon>Basidiomycota</taxon>
        <taxon>Agaricomycotina</taxon>
        <taxon>Agaricomycetes</taxon>
        <taxon>Cantharellales</taxon>
        <taxon>Ceratobasidiaceae</taxon>
        <taxon>Rhizoctonia</taxon>
        <taxon>Rhizoctonia solani AG-1</taxon>
    </lineage>
</organism>
<reference evidence="2 3" key="1">
    <citation type="submission" date="2014-11" db="EMBL/GenBank/DDBJ databases">
        <authorList>
            <person name="Wibberg Daniel"/>
        </authorList>
    </citation>
    <scope>NUCLEOTIDE SEQUENCE [LARGE SCALE GENOMIC DNA]</scope>
    <source>
        <strain evidence="2">Rhizoctonia solani AG1-IB 7/3/14</strain>
    </source>
</reference>
<evidence type="ECO:0000256" key="1">
    <source>
        <dbReference type="SAM" id="MobiDB-lite"/>
    </source>
</evidence>
<dbReference type="AlphaFoldDB" id="A0A0B7FY69"/>
<proteinExistence type="predicted"/>
<dbReference type="EMBL" id="LN679150">
    <property type="protein sequence ID" value="CEL61183.1"/>
    <property type="molecule type" value="Genomic_DNA"/>
</dbReference>
<sequence length="403" mass="45350">MENHYDTPCNTYDELYNFVSEISGRVEDLEFVVSTEFVGFHRSALSGVLLDRPEALTRLSIRSEGDHQDTPIYGDGETYEDDTESSDFALPLKQGQFEDAVAHVAVLHLRGVFPSWDSRAYHNLVDLRLLSTSEYSTVEDIDLMTALCSSPRLRILHFGLCISEVPSEVEWEPTPQLLLPNLEVLKIYPYGTRFFDNRSRSPVASDRGSCMDDDDRSSPSEQGGVIPSLLLRCLNTGPKPLRLSIAGCYEPDNTFAMDLEGFFARSRVARFSTRGVLPPMRVLLRHSADLELVVLDSFKSYAQDDRSASWLEVDELAHLPRLKACHITRSRLFESDFRLLVDCCPSGTVLRSSFIDHDESRPNHEALGAKELSSEFPNVETSVRALGSSEDPTADWDILDWDT</sequence>
<accession>A0A0B7FY69</accession>
<evidence type="ECO:0008006" key="4">
    <source>
        <dbReference type="Google" id="ProtNLM"/>
    </source>
</evidence>
<gene>
    <name evidence="2" type="ORF">RSOLAG1IB_09825</name>
</gene>
<protein>
    <recommendedName>
        <fullName evidence="4">F-box-like domain-containing protein</fullName>
    </recommendedName>
</protein>
<dbReference type="Proteomes" id="UP000059188">
    <property type="component" value="Unassembled WGS sequence"/>
</dbReference>
<keyword evidence="3" id="KW-1185">Reference proteome</keyword>
<name>A0A0B7FY69_THACB</name>
<dbReference type="OrthoDB" id="3266451at2759"/>
<feature type="region of interest" description="Disordered" evidence="1">
    <location>
        <begin position="201"/>
        <end position="223"/>
    </location>
</feature>